<keyword evidence="3" id="KW-1185">Reference proteome</keyword>
<name>A0ABD5UYM0_9EURY</name>
<accession>A0ABD5UYM0</accession>
<dbReference type="AlphaFoldDB" id="A0ABD5UYM0"/>
<comment type="caution">
    <text evidence="2">The sequence shown here is derived from an EMBL/GenBank/DDBJ whole genome shotgun (WGS) entry which is preliminary data.</text>
</comment>
<reference evidence="2 3" key="1">
    <citation type="journal article" date="2019" name="Int. J. Syst. Evol. Microbiol.">
        <title>The Global Catalogue of Microorganisms (GCM) 10K type strain sequencing project: providing services to taxonomists for standard genome sequencing and annotation.</title>
        <authorList>
            <consortium name="The Broad Institute Genomics Platform"/>
            <consortium name="The Broad Institute Genome Sequencing Center for Infectious Disease"/>
            <person name="Wu L."/>
            <person name="Ma J."/>
        </authorList>
    </citation>
    <scope>NUCLEOTIDE SEQUENCE [LARGE SCALE GENOMIC DNA]</scope>
    <source>
        <strain evidence="2 3">CGMCC 1.3240</strain>
    </source>
</reference>
<protein>
    <submittedName>
        <fullName evidence="2">Uncharacterized protein</fullName>
    </submittedName>
</protein>
<evidence type="ECO:0000313" key="3">
    <source>
        <dbReference type="Proteomes" id="UP001596312"/>
    </source>
</evidence>
<sequence>MSRAATPYESGDVVATPDGRGVVLATRAEGFSFPQEGHDHADVEASPERPAFVVALEEGGSATYREGALEPTTFGETDLPEPKDERVTDVVDEEVDSGDRLPEGMDRREALEYWSDLGGSWSACVSDREDELGEQEAEAQCTAIKDLLSGTERWREHF</sequence>
<evidence type="ECO:0000313" key="2">
    <source>
        <dbReference type="EMBL" id="MFC6904268.1"/>
    </source>
</evidence>
<gene>
    <name evidence="2" type="ORF">ACFQGH_03550</name>
</gene>
<dbReference type="RefSeq" id="WP_340602773.1">
    <property type="nucleotide sequence ID" value="NZ_JBBMXV010000001.1"/>
</dbReference>
<proteinExistence type="predicted"/>
<dbReference type="Proteomes" id="UP001596312">
    <property type="component" value="Unassembled WGS sequence"/>
</dbReference>
<evidence type="ECO:0000256" key="1">
    <source>
        <dbReference type="SAM" id="MobiDB-lite"/>
    </source>
</evidence>
<dbReference type="EMBL" id="JBHSXQ010000001">
    <property type="protein sequence ID" value="MFC6904268.1"/>
    <property type="molecule type" value="Genomic_DNA"/>
</dbReference>
<organism evidence="2 3">
    <name type="scientific">Halalkalicoccus tibetensis</name>
    <dbReference type="NCBI Taxonomy" id="175632"/>
    <lineage>
        <taxon>Archaea</taxon>
        <taxon>Methanobacteriati</taxon>
        <taxon>Methanobacteriota</taxon>
        <taxon>Stenosarchaea group</taxon>
        <taxon>Halobacteria</taxon>
        <taxon>Halobacteriales</taxon>
        <taxon>Halococcaceae</taxon>
        <taxon>Halalkalicoccus</taxon>
    </lineage>
</organism>
<feature type="region of interest" description="Disordered" evidence="1">
    <location>
        <begin position="62"/>
        <end position="87"/>
    </location>
</feature>